<dbReference type="PROSITE" id="PS51257">
    <property type="entry name" value="PROKAR_LIPOPROTEIN"/>
    <property type="match status" value="1"/>
</dbReference>
<feature type="chain" id="PRO_5046324026" description="EfeO-type cupredoxin-like domain-containing protein" evidence="2">
    <location>
        <begin position="20"/>
        <end position="143"/>
    </location>
</feature>
<feature type="region of interest" description="Disordered" evidence="1">
    <location>
        <begin position="44"/>
        <end position="76"/>
    </location>
</feature>
<sequence>MISKRGVLSGMLAIGSALALTACSGGSSGTTSVTSTPSPVATVSAAASETPATSAPDGPEISVTVKGRKVTPSPGRVEVPKGGVLTLNITVDHDDEVHLHGPDAELEVKAGVPGSVMAEYDTAGVYEVELHHPSLLLFQVVVR</sequence>
<feature type="compositionally biased region" description="Low complexity" evidence="1">
    <location>
        <begin position="44"/>
        <end position="56"/>
    </location>
</feature>
<evidence type="ECO:0000313" key="3">
    <source>
        <dbReference type="EMBL" id="MFI7586675.1"/>
    </source>
</evidence>
<evidence type="ECO:0000256" key="1">
    <source>
        <dbReference type="SAM" id="MobiDB-lite"/>
    </source>
</evidence>
<evidence type="ECO:0000256" key="2">
    <source>
        <dbReference type="SAM" id="SignalP"/>
    </source>
</evidence>
<keyword evidence="4" id="KW-1185">Reference proteome</keyword>
<proteinExistence type="predicted"/>
<dbReference type="Proteomes" id="UP001612915">
    <property type="component" value="Unassembled WGS sequence"/>
</dbReference>
<protein>
    <recommendedName>
        <fullName evidence="5">EfeO-type cupredoxin-like domain-containing protein</fullName>
    </recommendedName>
</protein>
<comment type="caution">
    <text evidence="3">The sequence shown here is derived from an EMBL/GenBank/DDBJ whole genome shotgun (WGS) entry which is preliminary data.</text>
</comment>
<evidence type="ECO:0008006" key="5">
    <source>
        <dbReference type="Google" id="ProtNLM"/>
    </source>
</evidence>
<reference evidence="3 4" key="1">
    <citation type="submission" date="2024-10" db="EMBL/GenBank/DDBJ databases">
        <title>The Natural Products Discovery Center: Release of the First 8490 Sequenced Strains for Exploring Actinobacteria Biosynthetic Diversity.</title>
        <authorList>
            <person name="Kalkreuter E."/>
            <person name="Kautsar S.A."/>
            <person name="Yang D."/>
            <person name="Bader C.D."/>
            <person name="Teijaro C.N."/>
            <person name="Fluegel L."/>
            <person name="Davis C.M."/>
            <person name="Simpson J.R."/>
            <person name="Lauterbach L."/>
            <person name="Steele A.D."/>
            <person name="Gui C."/>
            <person name="Meng S."/>
            <person name="Li G."/>
            <person name="Viehrig K."/>
            <person name="Ye F."/>
            <person name="Su P."/>
            <person name="Kiefer A.F."/>
            <person name="Nichols A."/>
            <person name="Cepeda A.J."/>
            <person name="Yan W."/>
            <person name="Fan B."/>
            <person name="Jiang Y."/>
            <person name="Adhikari A."/>
            <person name="Zheng C.-J."/>
            <person name="Schuster L."/>
            <person name="Cowan T.M."/>
            <person name="Smanski M.J."/>
            <person name="Chevrette M.G."/>
            <person name="De Carvalho L.P.S."/>
            <person name="Shen B."/>
        </authorList>
    </citation>
    <scope>NUCLEOTIDE SEQUENCE [LARGE SCALE GENOMIC DNA]</scope>
    <source>
        <strain evidence="3 4">NPDC049639</strain>
    </source>
</reference>
<dbReference type="InterPro" id="IPR008972">
    <property type="entry name" value="Cupredoxin"/>
</dbReference>
<feature type="signal peptide" evidence="2">
    <location>
        <begin position="1"/>
        <end position="19"/>
    </location>
</feature>
<organism evidence="3 4">
    <name type="scientific">Spongisporangium articulatum</name>
    <dbReference type="NCBI Taxonomy" id="3362603"/>
    <lineage>
        <taxon>Bacteria</taxon>
        <taxon>Bacillati</taxon>
        <taxon>Actinomycetota</taxon>
        <taxon>Actinomycetes</taxon>
        <taxon>Kineosporiales</taxon>
        <taxon>Kineosporiaceae</taxon>
        <taxon>Spongisporangium</taxon>
    </lineage>
</organism>
<dbReference type="SUPFAM" id="SSF49503">
    <property type="entry name" value="Cupredoxins"/>
    <property type="match status" value="1"/>
</dbReference>
<dbReference type="Gene3D" id="2.60.40.420">
    <property type="entry name" value="Cupredoxins - blue copper proteins"/>
    <property type="match status" value="1"/>
</dbReference>
<dbReference type="RefSeq" id="WP_398276886.1">
    <property type="nucleotide sequence ID" value="NZ_JBITLV010000002.1"/>
</dbReference>
<accession>A0ABW8AJX9</accession>
<dbReference type="EMBL" id="JBITLV010000002">
    <property type="protein sequence ID" value="MFI7586675.1"/>
    <property type="molecule type" value="Genomic_DNA"/>
</dbReference>
<keyword evidence="2" id="KW-0732">Signal</keyword>
<evidence type="ECO:0000313" key="4">
    <source>
        <dbReference type="Proteomes" id="UP001612915"/>
    </source>
</evidence>
<name>A0ABW8AJX9_9ACTN</name>
<gene>
    <name evidence="3" type="ORF">ACIB24_06320</name>
</gene>